<dbReference type="RefSeq" id="XP_064665661.1">
    <property type="nucleotide sequence ID" value="XM_064817113.1"/>
</dbReference>
<accession>A0AAN6QIK4</accession>
<evidence type="ECO:0000313" key="2">
    <source>
        <dbReference type="EMBL" id="KAK4108091.1"/>
    </source>
</evidence>
<proteinExistence type="predicted"/>
<keyword evidence="1" id="KW-0812">Transmembrane</keyword>
<name>A0AAN6QIK4_9PEZI</name>
<sequence length="321" mass="36659">MLRSRESIDEILERDSLSQVFVSHDIGYFDHKCQQLCVHIQQWVLRFSKFSDMKSCRFTSEISDEKIIDRLDNTALDGSDPDSHLQDRVKRRGVFMSLVTAMIWEFIIARYLFGTDREQRQRLKSLEKALSEVGPPSVVREWRAVTFTLMATREVSRKQRSMDVEAVVQSIAQTLFVILPPPSHLEDQIESQLRRLINEAVDLSIAMRTQRAEYMMLPPLQPEYDDKGDLAATVPFNAALMNAWSGTSASNEELEEKKAVVKMILFPVVIRKADDQGEGEDEIVVYPAQVLVQDNRRWSRTCRTHNADGISNAPVSAPANT</sequence>
<dbReference type="PANTHER" id="PTHR40641:SF2">
    <property type="entry name" value="INVOLUCRIN REPEAT PROTEIN"/>
    <property type="match status" value="1"/>
</dbReference>
<protein>
    <submittedName>
        <fullName evidence="2">Uncharacterized protein</fullName>
    </submittedName>
</protein>
<keyword evidence="1" id="KW-1133">Transmembrane helix</keyword>
<comment type="caution">
    <text evidence="2">The sequence shown here is derived from an EMBL/GenBank/DDBJ whole genome shotgun (WGS) entry which is preliminary data.</text>
</comment>
<dbReference type="AlphaFoldDB" id="A0AAN6QIK4"/>
<keyword evidence="3" id="KW-1185">Reference proteome</keyword>
<keyword evidence="1" id="KW-0472">Membrane</keyword>
<evidence type="ECO:0000313" key="3">
    <source>
        <dbReference type="Proteomes" id="UP001302812"/>
    </source>
</evidence>
<gene>
    <name evidence="2" type="ORF">N656DRAFT_792805</name>
</gene>
<dbReference type="GeneID" id="89941238"/>
<reference evidence="2" key="1">
    <citation type="journal article" date="2023" name="Mol. Phylogenet. Evol.">
        <title>Genome-scale phylogeny and comparative genomics of the fungal order Sordariales.</title>
        <authorList>
            <person name="Hensen N."/>
            <person name="Bonometti L."/>
            <person name="Westerberg I."/>
            <person name="Brannstrom I.O."/>
            <person name="Guillou S."/>
            <person name="Cros-Aarteil S."/>
            <person name="Calhoun S."/>
            <person name="Haridas S."/>
            <person name="Kuo A."/>
            <person name="Mondo S."/>
            <person name="Pangilinan J."/>
            <person name="Riley R."/>
            <person name="LaButti K."/>
            <person name="Andreopoulos B."/>
            <person name="Lipzen A."/>
            <person name="Chen C."/>
            <person name="Yan M."/>
            <person name="Daum C."/>
            <person name="Ng V."/>
            <person name="Clum A."/>
            <person name="Steindorff A."/>
            <person name="Ohm R.A."/>
            <person name="Martin F."/>
            <person name="Silar P."/>
            <person name="Natvig D.O."/>
            <person name="Lalanne C."/>
            <person name="Gautier V."/>
            <person name="Ament-Velasquez S.L."/>
            <person name="Kruys A."/>
            <person name="Hutchinson M.I."/>
            <person name="Powell A.J."/>
            <person name="Barry K."/>
            <person name="Miller A.N."/>
            <person name="Grigoriev I.V."/>
            <person name="Debuchy R."/>
            <person name="Gladieux P."/>
            <person name="Hiltunen Thoren M."/>
            <person name="Johannesson H."/>
        </authorList>
    </citation>
    <scope>NUCLEOTIDE SEQUENCE</scope>
    <source>
        <strain evidence="2">CBS 508.74</strain>
    </source>
</reference>
<dbReference type="Proteomes" id="UP001302812">
    <property type="component" value="Unassembled WGS sequence"/>
</dbReference>
<dbReference type="EMBL" id="MU853366">
    <property type="protein sequence ID" value="KAK4108091.1"/>
    <property type="molecule type" value="Genomic_DNA"/>
</dbReference>
<dbReference type="InterPro" id="IPR053268">
    <property type="entry name" value="Woronin_anchor"/>
</dbReference>
<reference evidence="2" key="2">
    <citation type="submission" date="2023-05" db="EMBL/GenBank/DDBJ databases">
        <authorList>
            <consortium name="Lawrence Berkeley National Laboratory"/>
            <person name="Steindorff A."/>
            <person name="Hensen N."/>
            <person name="Bonometti L."/>
            <person name="Westerberg I."/>
            <person name="Brannstrom I.O."/>
            <person name="Guillou S."/>
            <person name="Cros-Aarteil S."/>
            <person name="Calhoun S."/>
            <person name="Haridas S."/>
            <person name="Kuo A."/>
            <person name="Mondo S."/>
            <person name="Pangilinan J."/>
            <person name="Riley R."/>
            <person name="Labutti K."/>
            <person name="Andreopoulos B."/>
            <person name="Lipzen A."/>
            <person name="Chen C."/>
            <person name="Yanf M."/>
            <person name="Daum C."/>
            <person name="Ng V."/>
            <person name="Clum A."/>
            <person name="Ohm R."/>
            <person name="Martin F."/>
            <person name="Silar P."/>
            <person name="Natvig D."/>
            <person name="Lalanne C."/>
            <person name="Gautier V."/>
            <person name="Ament-Velasquez S.L."/>
            <person name="Kruys A."/>
            <person name="Hutchinson M.I."/>
            <person name="Powell A.J."/>
            <person name="Barry K."/>
            <person name="Miller A.N."/>
            <person name="Grigoriev I.V."/>
            <person name="Debuchy R."/>
            <person name="Gladieux P."/>
            <person name="Thoren M.H."/>
            <person name="Johannesson H."/>
        </authorList>
    </citation>
    <scope>NUCLEOTIDE SEQUENCE</scope>
    <source>
        <strain evidence="2">CBS 508.74</strain>
    </source>
</reference>
<evidence type="ECO:0000256" key="1">
    <source>
        <dbReference type="SAM" id="Phobius"/>
    </source>
</evidence>
<organism evidence="2 3">
    <name type="scientific">Canariomyces notabilis</name>
    <dbReference type="NCBI Taxonomy" id="2074819"/>
    <lineage>
        <taxon>Eukaryota</taxon>
        <taxon>Fungi</taxon>
        <taxon>Dikarya</taxon>
        <taxon>Ascomycota</taxon>
        <taxon>Pezizomycotina</taxon>
        <taxon>Sordariomycetes</taxon>
        <taxon>Sordariomycetidae</taxon>
        <taxon>Sordariales</taxon>
        <taxon>Chaetomiaceae</taxon>
        <taxon>Canariomyces</taxon>
    </lineage>
</organism>
<feature type="transmembrane region" description="Helical" evidence="1">
    <location>
        <begin position="93"/>
        <end position="113"/>
    </location>
</feature>
<dbReference type="PANTHER" id="PTHR40641">
    <property type="entry name" value="INVOLUCRIN REPEAT PROTEIN (AFU_ORTHOLOGUE AFUA_2G08060)"/>
    <property type="match status" value="1"/>
</dbReference>